<sequence>MKKLIVPAVLLLMTGTATLAQDKVIAKYANTIKADDLKKHLTFIASDSLKGRDTGSPEQKVAAQYIANHFESVGLKGIVGADKSHFQLVDLVKRGWGEFYIKSNTKTYVYLQDFIASNTAPINTEEKVDFVFVGYGIDESRLSDYATMDVKGKVIVAFDGEPRNTDGTYVLSGSNEASKWSKADSWKDKMAIAKEKGAKAMILITKTSDEDFDKAIKQRQVMMKRFGNARMGFREDGEPKGADFAVLNVSNAMATDLLGIKAGDLDALRAKAAETKKTVAGSLTPQTGALRIERTITPVETYNVLGFLEGTDKKDEIVVVTSHYDHVGVNDGKIYNGADDDGSGTVSVLEVSEAFGKAAKAGHRPRRSMLFMTVTGEEKGLLGSEYYVRHPVLPLENTVCDINIDMVGRTDKEHEGKGDYIYVIGSDKLSSELHQIMEMSNNKYTKMDLDYRYNDPNDPNRFYYRSDHYNFAKNKIPVAFFFNGVHDDYHQPTDDVEKIEFNKMEKRAKLVYYMAWDLANRDKRIVVDSNKP</sequence>
<feature type="domain" description="Peptidase M28" evidence="2">
    <location>
        <begin position="303"/>
        <end position="513"/>
    </location>
</feature>
<dbReference type="InterPro" id="IPR045175">
    <property type="entry name" value="M28_fam"/>
</dbReference>
<proteinExistence type="predicted"/>
<gene>
    <name evidence="3" type="ORF">QM524_17155</name>
</gene>
<evidence type="ECO:0000313" key="4">
    <source>
        <dbReference type="Proteomes" id="UP001236507"/>
    </source>
</evidence>
<dbReference type="PROSITE" id="PS00018">
    <property type="entry name" value="EF_HAND_1"/>
    <property type="match status" value="1"/>
</dbReference>
<dbReference type="PANTHER" id="PTHR12147">
    <property type="entry name" value="METALLOPEPTIDASE M28 FAMILY MEMBER"/>
    <property type="match status" value="1"/>
</dbReference>
<dbReference type="PANTHER" id="PTHR12147:SF26">
    <property type="entry name" value="PEPTIDASE M28 DOMAIN-CONTAINING PROTEIN"/>
    <property type="match status" value="1"/>
</dbReference>
<name>A0ABT6YBI7_9BACT</name>
<dbReference type="EMBL" id="JASHIF010000015">
    <property type="protein sequence ID" value="MDI9860947.1"/>
    <property type="molecule type" value="Genomic_DNA"/>
</dbReference>
<dbReference type="SUPFAM" id="SSF52025">
    <property type="entry name" value="PA domain"/>
    <property type="match status" value="1"/>
</dbReference>
<feature type="chain" id="PRO_5045765318" evidence="1">
    <location>
        <begin position="20"/>
        <end position="532"/>
    </location>
</feature>
<dbReference type="InterPro" id="IPR018247">
    <property type="entry name" value="EF_Hand_1_Ca_BS"/>
</dbReference>
<dbReference type="Gene3D" id="3.40.630.10">
    <property type="entry name" value="Zn peptidases"/>
    <property type="match status" value="2"/>
</dbReference>
<comment type="caution">
    <text evidence="3">The sequence shown here is derived from an EMBL/GenBank/DDBJ whole genome shotgun (WGS) entry which is preliminary data.</text>
</comment>
<feature type="signal peptide" evidence="1">
    <location>
        <begin position="1"/>
        <end position="19"/>
    </location>
</feature>
<dbReference type="Pfam" id="PF04389">
    <property type="entry name" value="Peptidase_M28"/>
    <property type="match status" value="1"/>
</dbReference>
<dbReference type="SUPFAM" id="SSF53187">
    <property type="entry name" value="Zn-dependent exopeptidases"/>
    <property type="match status" value="1"/>
</dbReference>
<evidence type="ECO:0000259" key="2">
    <source>
        <dbReference type="Pfam" id="PF04389"/>
    </source>
</evidence>
<organism evidence="3 4">
    <name type="scientific">Flectobacillus roseus</name>
    <dbReference type="NCBI Taxonomy" id="502259"/>
    <lineage>
        <taxon>Bacteria</taxon>
        <taxon>Pseudomonadati</taxon>
        <taxon>Bacteroidota</taxon>
        <taxon>Cytophagia</taxon>
        <taxon>Cytophagales</taxon>
        <taxon>Flectobacillaceae</taxon>
        <taxon>Flectobacillus</taxon>
    </lineage>
</organism>
<dbReference type="InterPro" id="IPR007484">
    <property type="entry name" value="Peptidase_M28"/>
</dbReference>
<protein>
    <submittedName>
        <fullName evidence="3">M28 family peptidase</fullName>
    </submittedName>
</protein>
<dbReference type="Gene3D" id="3.50.30.30">
    <property type="match status" value="1"/>
</dbReference>
<dbReference type="Proteomes" id="UP001236507">
    <property type="component" value="Unassembled WGS sequence"/>
</dbReference>
<dbReference type="RefSeq" id="WP_283345516.1">
    <property type="nucleotide sequence ID" value="NZ_JASHIF010000015.1"/>
</dbReference>
<keyword evidence="4" id="KW-1185">Reference proteome</keyword>
<keyword evidence="1" id="KW-0732">Signal</keyword>
<accession>A0ABT6YBI7</accession>
<evidence type="ECO:0000313" key="3">
    <source>
        <dbReference type="EMBL" id="MDI9860947.1"/>
    </source>
</evidence>
<evidence type="ECO:0000256" key="1">
    <source>
        <dbReference type="SAM" id="SignalP"/>
    </source>
</evidence>
<dbReference type="InterPro" id="IPR046450">
    <property type="entry name" value="PA_dom_sf"/>
</dbReference>
<reference evidence="3 4" key="1">
    <citation type="submission" date="2023-05" db="EMBL/GenBank/DDBJ databases">
        <title>Novel species of genus Flectobacillus isolated from stream in China.</title>
        <authorList>
            <person name="Lu H."/>
        </authorList>
    </citation>
    <scope>NUCLEOTIDE SEQUENCE [LARGE SCALE GENOMIC DNA]</scope>
    <source>
        <strain evidence="3 4">KCTC 42575</strain>
    </source>
</reference>